<reference evidence="10 11" key="1">
    <citation type="submission" date="2024-08" db="EMBL/GenBank/DDBJ databases">
        <title>Gnathostoma spinigerum genome.</title>
        <authorList>
            <person name="Gonzalez-Bertolin B."/>
            <person name="Monzon S."/>
            <person name="Zaballos A."/>
            <person name="Jimenez P."/>
            <person name="Dekumyoy P."/>
            <person name="Varona S."/>
            <person name="Cuesta I."/>
            <person name="Sumanam S."/>
            <person name="Adisakwattana P."/>
            <person name="Gasser R.B."/>
            <person name="Hernandez-Gonzalez A."/>
            <person name="Young N.D."/>
            <person name="Perteguer M.J."/>
        </authorList>
    </citation>
    <scope>NUCLEOTIDE SEQUENCE [LARGE SCALE GENOMIC DNA]</scope>
    <source>
        <strain evidence="10">AL3</strain>
        <tissue evidence="10">Liver</tissue>
    </source>
</reference>
<dbReference type="Pfam" id="PF00069">
    <property type="entry name" value="Pkinase"/>
    <property type="match status" value="1"/>
</dbReference>
<keyword evidence="1 7" id="KW-0723">Serine/threonine-protein kinase</keyword>
<dbReference type="Proteomes" id="UP001608902">
    <property type="component" value="Unassembled WGS sequence"/>
</dbReference>
<evidence type="ECO:0000256" key="8">
    <source>
        <dbReference type="SAM" id="MobiDB-lite"/>
    </source>
</evidence>
<dbReference type="GO" id="GO:0004674">
    <property type="term" value="F:protein serine/threonine kinase activity"/>
    <property type="evidence" value="ECO:0007669"/>
    <property type="project" value="UniProtKB-KW"/>
</dbReference>
<evidence type="ECO:0000313" key="10">
    <source>
        <dbReference type="EMBL" id="MFH4981274.1"/>
    </source>
</evidence>
<dbReference type="EMBL" id="JBGFUD010006907">
    <property type="protein sequence ID" value="MFH4981274.1"/>
    <property type="molecule type" value="Genomic_DNA"/>
</dbReference>
<dbReference type="AlphaFoldDB" id="A0ABD6EVJ1"/>
<evidence type="ECO:0000259" key="9">
    <source>
        <dbReference type="PROSITE" id="PS50011"/>
    </source>
</evidence>
<dbReference type="Gene3D" id="1.10.510.10">
    <property type="entry name" value="Transferase(Phosphotransferase) domain 1"/>
    <property type="match status" value="1"/>
</dbReference>
<feature type="binding site" evidence="6">
    <location>
        <position position="74"/>
    </location>
    <ligand>
        <name>ATP</name>
        <dbReference type="ChEBI" id="CHEBI:30616"/>
    </ligand>
</feature>
<feature type="domain" description="Protein kinase" evidence="9">
    <location>
        <begin position="45"/>
        <end position="229"/>
    </location>
</feature>
<evidence type="ECO:0000256" key="3">
    <source>
        <dbReference type="ARBA" id="ARBA00022741"/>
    </source>
</evidence>
<comment type="caution">
    <text evidence="10">The sequence shown here is derived from an EMBL/GenBank/DDBJ whole genome shotgun (WGS) entry which is preliminary data.</text>
</comment>
<evidence type="ECO:0000256" key="7">
    <source>
        <dbReference type="RuleBase" id="RU000304"/>
    </source>
</evidence>
<dbReference type="Gene3D" id="3.30.200.20">
    <property type="entry name" value="Phosphorylase Kinase, domain 1"/>
    <property type="match status" value="1"/>
</dbReference>
<dbReference type="InterPro" id="IPR011009">
    <property type="entry name" value="Kinase-like_dom_sf"/>
</dbReference>
<dbReference type="SUPFAM" id="SSF56112">
    <property type="entry name" value="Protein kinase-like (PK-like)"/>
    <property type="match status" value="1"/>
</dbReference>
<proteinExistence type="inferred from homology"/>
<sequence>MENMSEPASSKAAGDTQLRPQHNSRSASEIRNSSNHRIEVNSKFYTVIDLLGKGGSSKVYQVLDETKKKCRALKCVDLSDADALTRQAYLNEIKLLMDLKDSGCVVVLLDHELRGDRLYIVMERGDTDLATFLKTRRQQIDDIFIRFYWSEMLKCVKAIHDKGIIHSDLKPANFLLIGGNLKLIDFGIASAIPSNKTSIIKDTQMGTLSYMAPEAIACGGSDGTGAYKV</sequence>
<evidence type="ECO:0000256" key="5">
    <source>
        <dbReference type="ARBA" id="ARBA00022840"/>
    </source>
</evidence>
<dbReference type="PANTHER" id="PTHR22974">
    <property type="entry name" value="MIXED LINEAGE PROTEIN KINASE"/>
    <property type="match status" value="1"/>
</dbReference>
<keyword evidence="2" id="KW-0808">Transferase</keyword>
<dbReference type="InterPro" id="IPR000719">
    <property type="entry name" value="Prot_kinase_dom"/>
</dbReference>
<dbReference type="InterPro" id="IPR008271">
    <property type="entry name" value="Ser/Thr_kinase_AS"/>
</dbReference>
<evidence type="ECO:0000256" key="2">
    <source>
        <dbReference type="ARBA" id="ARBA00022679"/>
    </source>
</evidence>
<evidence type="ECO:0000256" key="1">
    <source>
        <dbReference type="ARBA" id="ARBA00022527"/>
    </source>
</evidence>
<feature type="compositionally biased region" description="Polar residues" evidence="8">
    <location>
        <begin position="18"/>
        <end position="33"/>
    </location>
</feature>
<dbReference type="PANTHER" id="PTHR22974:SF21">
    <property type="entry name" value="DUAL SPECIFICITY PROTEIN KINASE TTK"/>
    <property type="match status" value="1"/>
</dbReference>
<name>A0ABD6EVJ1_9BILA</name>
<dbReference type="FunFam" id="3.30.200.20:FF:000131">
    <property type="entry name" value="Dual specificity protein kinase TTK"/>
    <property type="match status" value="1"/>
</dbReference>
<dbReference type="GO" id="GO:0005524">
    <property type="term" value="F:ATP binding"/>
    <property type="evidence" value="ECO:0007669"/>
    <property type="project" value="UniProtKB-UniRule"/>
</dbReference>
<dbReference type="InterPro" id="IPR017441">
    <property type="entry name" value="Protein_kinase_ATP_BS"/>
</dbReference>
<evidence type="ECO:0000256" key="6">
    <source>
        <dbReference type="PROSITE-ProRule" id="PRU10141"/>
    </source>
</evidence>
<protein>
    <recommendedName>
        <fullName evidence="9">Protein kinase domain-containing protein</fullName>
    </recommendedName>
</protein>
<organism evidence="10 11">
    <name type="scientific">Gnathostoma spinigerum</name>
    <dbReference type="NCBI Taxonomy" id="75299"/>
    <lineage>
        <taxon>Eukaryota</taxon>
        <taxon>Metazoa</taxon>
        <taxon>Ecdysozoa</taxon>
        <taxon>Nematoda</taxon>
        <taxon>Chromadorea</taxon>
        <taxon>Rhabditida</taxon>
        <taxon>Spirurina</taxon>
        <taxon>Gnathostomatomorpha</taxon>
        <taxon>Gnathostomatoidea</taxon>
        <taxon>Gnathostomatidae</taxon>
        <taxon>Gnathostoma</taxon>
    </lineage>
</organism>
<evidence type="ECO:0000313" key="11">
    <source>
        <dbReference type="Proteomes" id="UP001608902"/>
    </source>
</evidence>
<feature type="region of interest" description="Disordered" evidence="8">
    <location>
        <begin position="1"/>
        <end position="33"/>
    </location>
</feature>
<gene>
    <name evidence="10" type="ORF">AB6A40_007983</name>
</gene>
<dbReference type="PROSITE" id="PS00108">
    <property type="entry name" value="PROTEIN_KINASE_ST"/>
    <property type="match status" value="1"/>
</dbReference>
<keyword evidence="5 6" id="KW-0067">ATP-binding</keyword>
<dbReference type="SMART" id="SM00220">
    <property type="entry name" value="S_TKc"/>
    <property type="match status" value="1"/>
</dbReference>
<accession>A0ABD6EVJ1</accession>
<keyword evidence="4" id="KW-0418">Kinase</keyword>
<keyword evidence="3 6" id="KW-0547">Nucleotide-binding</keyword>
<evidence type="ECO:0000256" key="4">
    <source>
        <dbReference type="ARBA" id="ARBA00022777"/>
    </source>
</evidence>
<keyword evidence="11" id="KW-1185">Reference proteome</keyword>
<dbReference type="PROSITE" id="PS50011">
    <property type="entry name" value="PROTEIN_KINASE_DOM"/>
    <property type="match status" value="1"/>
</dbReference>
<dbReference type="PROSITE" id="PS00107">
    <property type="entry name" value="PROTEIN_KINASE_ATP"/>
    <property type="match status" value="1"/>
</dbReference>
<comment type="similarity">
    <text evidence="7">Belongs to the protein kinase superfamily.</text>
</comment>